<accession>A0ABX2D1Y5</accession>
<dbReference type="EMBL" id="SRRZ01000066">
    <property type="protein sequence ID" value="NQE35863.1"/>
    <property type="molecule type" value="Genomic_DNA"/>
</dbReference>
<dbReference type="RefSeq" id="WP_172189572.1">
    <property type="nucleotide sequence ID" value="NZ_CAWPPK010000281.1"/>
</dbReference>
<sequence>MTTGLKTPSSYYIEIITTFPPRPITCEAELIATQNRIDSIVSRSNLTQDDRDYLNVLGTLVYDYEQKHEPMPVLKGIALLKALIVEDNIQEKDLVDIFESESWVSEMMDGKRELTASQIQKLAKFFHLSPVAFLEYN</sequence>
<protein>
    <recommendedName>
        <fullName evidence="3">Transcriptional regulator</fullName>
    </recommendedName>
</protein>
<evidence type="ECO:0000313" key="2">
    <source>
        <dbReference type="Proteomes" id="UP000702425"/>
    </source>
</evidence>
<comment type="caution">
    <text evidence="1">The sequence shown here is derived from an EMBL/GenBank/DDBJ whole genome shotgun (WGS) entry which is preliminary data.</text>
</comment>
<evidence type="ECO:0008006" key="3">
    <source>
        <dbReference type="Google" id="ProtNLM"/>
    </source>
</evidence>
<evidence type="ECO:0000313" key="1">
    <source>
        <dbReference type="EMBL" id="NQE35863.1"/>
    </source>
</evidence>
<organism evidence="1 2">
    <name type="scientific">Microcoleus asticus IPMA8</name>
    <dbReference type="NCBI Taxonomy" id="2563858"/>
    <lineage>
        <taxon>Bacteria</taxon>
        <taxon>Bacillati</taxon>
        <taxon>Cyanobacteriota</taxon>
        <taxon>Cyanophyceae</taxon>
        <taxon>Oscillatoriophycideae</taxon>
        <taxon>Oscillatoriales</taxon>
        <taxon>Microcoleaceae</taxon>
        <taxon>Microcoleus</taxon>
        <taxon>Microcoleus asticus</taxon>
    </lineage>
</organism>
<gene>
    <name evidence="1" type="ORF">E5S67_03625</name>
</gene>
<reference evidence="1 2" key="1">
    <citation type="journal article" date="2020" name="Sci. Rep.">
        <title>A novel cyanobacterial geosmin producer, revising GeoA distribution and dispersion patterns in Bacteria.</title>
        <authorList>
            <person name="Churro C."/>
            <person name="Semedo-Aguiar A.P."/>
            <person name="Silva A.D."/>
            <person name="Pereira-Leal J.B."/>
            <person name="Leite R.B."/>
        </authorList>
    </citation>
    <scope>NUCLEOTIDE SEQUENCE [LARGE SCALE GENOMIC DNA]</scope>
    <source>
        <strain evidence="1 2">IPMA8</strain>
    </source>
</reference>
<name>A0ABX2D1Y5_9CYAN</name>
<dbReference type="Proteomes" id="UP000702425">
    <property type="component" value="Unassembled WGS sequence"/>
</dbReference>
<keyword evidence="2" id="KW-1185">Reference proteome</keyword>
<proteinExistence type="predicted"/>